<dbReference type="CDD" id="cd09898">
    <property type="entry name" value="H3TH_53EXO"/>
    <property type="match status" value="1"/>
</dbReference>
<dbReference type="NCBIfam" id="NF007017">
    <property type="entry name" value="PRK09482.1"/>
    <property type="match status" value="1"/>
</dbReference>
<dbReference type="FunFam" id="1.10.150.20:FF:000003">
    <property type="entry name" value="DNA polymerase I"/>
    <property type="match status" value="1"/>
</dbReference>
<dbReference type="PANTHER" id="PTHR42646">
    <property type="entry name" value="FLAP ENDONUCLEASE XNI"/>
    <property type="match status" value="1"/>
</dbReference>
<dbReference type="Pfam" id="PF01367">
    <property type="entry name" value="5_3_exonuc"/>
    <property type="match status" value="1"/>
</dbReference>
<dbReference type="InterPro" id="IPR020046">
    <property type="entry name" value="5-3_exonucl_a-hlix_arch_N"/>
</dbReference>
<keyword evidence="3" id="KW-0378">Hydrolase</keyword>
<comment type="caution">
    <text evidence="7">The sequence shown here is derived from an EMBL/GenBank/DDBJ whole genome shotgun (WGS) entry which is preliminary data.</text>
</comment>
<dbReference type="InterPro" id="IPR008918">
    <property type="entry name" value="HhH2"/>
</dbReference>
<dbReference type="InterPro" id="IPR038969">
    <property type="entry name" value="FEN"/>
</dbReference>
<dbReference type="SUPFAM" id="SSF88723">
    <property type="entry name" value="PIN domain-like"/>
    <property type="match status" value="1"/>
</dbReference>
<dbReference type="InterPro" id="IPR002421">
    <property type="entry name" value="5-3_exonuclease"/>
</dbReference>
<gene>
    <name evidence="7" type="ORF">C1E23_06645</name>
</gene>
<dbReference type="AlphaFoldDB" id="A0A4Q7IS14"/>
<accession>A0A4Q7IS14</accession>
<dbReference type="GO" id="GO:0033567">
    <property type="term" value="P:DNA replication, Okazaki fragment processing"/>
    <property type="evidence" value="ECO:0007669"/>
    <property type="project" value="InterPro"/>
</dbReference>
<dbReference type="Gene3D" id="3.40.50.1010">
    <property type="entry name" value="5'-nuclease"/>
    <property type="match status" value="1"/>
</dbReference>
<dbReference type="InterPro" id="IPR036279">
    <property type="entry name" value="5-3_exonuclease_C_sf"/>
</dbReference>
<dbReference type="GO" id="GO:0008409">
    <property type="term" value="F:5'-3' exonuclease activity"/>
    <property type="evidence" value="ECO:0007669"/>
    <property type="project" value="InterPro"/>
</dbReference>
<reference evidence="7 8" key="1">
    <citation type="submission" date="2018-01" db="EMBL/GenBank/DDBJ databases">
        <title>Co-occurrence of chitin degradation, pigmentation and bioactivity in marine Pseudoalteromonas.</title>
        <authorList>
            <person name="Paulsen S."/>
            <person name="Gram L."/>
            <person name="Machado H."/>
        </authorList>
    </citation>
    <scope>NUCLEOTIDE SEQUENCE [LARGE SCALE GENOMIC DNA]</scope>
    <source>
        <strain evidence="7 8">S3898</strain>
    </source>
</reference>
<evidence type="ECO:0000256" key="3">
    <source>
        <dbReference type="ARBA" id="ARBA00022801"/>
    </source>
</evidence>
<sequence length="255" mass="28881">MSNTLVLIDALNLVRRIFAIEPNQENLAAVQNTAQRVSAATQKILNLTSATHAIAVFDGAASWRYHYYKQYKSTRKPMPAQLSKNMLMIEQAFESSGIPVYRPEQDEADDIIATLASKASKADIKVKIISTDKGFLPHLDQNIDIYDYFKKTWLDERQIKEKFLVEQAQLTELWAMAGDKTNDIPGISGVGVKTAQKLLNEYFTFSKVLESNDLKPTEKKKLSLGLDDYVISKNLVTLRTDIHLGFNLKNLRLNR</sequence>
<evidence type="ECO:0000256" key="5">
    <source>
        <dbReference type="ARBA" id="ARBA00023125"/>
    </source>
</evidence>
<evidence type="ECO:0000256" key="1">
    <source>
        <dbReference type="ARBA" id="ARBA00022722"/>
    </source>
</evidence>
<dbReference type="GO" id="GO:0003677">
    <property type="term" value="F:DNA binding"/>
    <property type="evidence" value="ECO:0007669"/>
    <property type="project" value="UniProtKB-KW"/>
</dbReference>
<dbReference type="SMART" id="SM00279">
    <property type="entry name" value="HhH2"/>
    <property type="match status" value="1"/>
</dbReference>
<evidence type="ECO:0000313" key="7">
    <source>
        <dbReference type="EMBL" id="RZQ53977.1"/>
    </source>
</evidence>
<protein>
    <submittedName>
        <fullName evidence="7">Flap endonuclease Xni</fullName>
    </submittedName>
</protein>
<evidence type="ECO:0000313" key="8">
    <source>
        <dbReference type="Proteomes" id="UP000291338"/>
    </source>
</evidence>
<dbReference type="SUPFAM" id="SSF47807">
    <property type="entry name" value="5' to 3' exonuclease, C-terminal subdomain"/>
    <property type="match status" value="1"/>
</dbReference>
<proteinExistence type="predicted"/>
<evidence type="ECO:0000256" key="2">
    <source>
        <dbReference type="ARBA" id="ARBA00022759"/>
    </source>
</evidence>
<feature type="domain" description="5'-3' exonuclease" evidence="6">
    <location>
        <begin position="2"/>
        <end position="254"/>
    </location>
</feature>
<dbReference type="Proteomes" id="UP000291338">
    <property type="component" value="Unassembled WGS sequence"/>
</dbReference>
<name>A0A4Q7IS14_9GAMM</name>
<dbReference type="InterPro" id="IPR020045">
    <property type="entry name" value="DNA_polI_H3TH"/>
</dbReference>
<dbReference type="Gene3D" id="1.10.150.20">
    <property type="entry name" value="5' to 3' exonuclease, C-terminal subdomain"/>
    <property type="match status" value="1"/>
</dbReference>
<keyword evidence="1" id="KW-0540">Nuclease</keyword>
<dbReference type="GO" id="GO:0017108">
    <property type="term" value="F:5'-flap endonuclease activity"/>
    <property type="evidence" value="ECO:0007669"/>
    <property type="project" value="InterPro"/>
</dbReference>
<dbReference type="RefSeq" id="WP_130254829.1">
    <property type="nucleotide sequence ID" value="NZ_PPSX01000020.1"/>
</dbReference>
<dbReference type="Pfam" id="PF02739">
    <property type="entry name" value="5_3_exonuc_N"/>
    <property type="match status" value="1"/>
</dbReference>
<organism evidence="7 8">
    <name type="scientific">Pseudoalteromonas phenolica</name>
    <dbReference type="NCBI Taxonomy" id="161398"/>
    <lineage>
        <taxon>Bacteria</taxon>
        <taxon>Pseudomonadati</taxon>
        <taxon>Pseudomonadota</taxon>
        <taxon>Gammaproteobacteria</taxon>
        <taxon>Alteromonadales</taxon>
        <taxon>Pseudoalteromonadaceae</taxon>
        <taxon>Pseudoalteromonas</taxon>
    </lineage>
</organism>
<evidence type="ECO:0000256" key="4">
    <source>
        <dbReference type="ARBA" id="ARBA00022958"/>
    </source>
</evidence>
<dbReference type="CDD" id="cd09859">
    <property type="entry name" value="PIN_53EXO"/>
    <property type="match status" value="1"/>
</dbReference>
<dbReference type="PANTHER" id="PTHR42646:SF2">
    <property type="entry name" value="5'-3' EXONUCLEASE FAMILY PROTEIN"/>
    <property type="match status" value="1"/>
</dbReference>
<keyword evidence="4" id="KW-0630">Potassium</keyword>
<dbReference type="SMART" id="SM00475">
    <property type="entry name" value="53EXOc"/>
    <property type="match status" value="1"/>
</dbReference>
<keyword evidence="5" id="KW-0238">DNA-binding</keyword>
<dbReference type="InterPro" id="IPR029060">
    <property type="entry name" value="PIN-like_dom_sf"/>
</dbReference>
<keyword evidence="2 7" id="KW-0255">Endonuclease</keyword>
<dbReference type="EMBL" id="PPSX01000020">
    <property type="protein sequence ID" value="RZQ53977.1"/>
    <property type="molecule type" value="Genomic_DNA"/>
</dbReference>
<evidence type="ECO:0000259" key="6">
    <source>
        <dbReference type="SMART" id="SM00475"/>
    </source>
</evidence>